<evidence type="ECO:0000256" key="3">
    <source>
        <dbReference type="ARBA" id="ARBA00022801"/>
    </source>
</evidence>
<dbReference type="SMART" id="SM00235">
    <property type="entry name" value="ZnMc"/>
    <property type="match status" value="1"/>
</dbReference>
<comment type="caution">
    <text evidence="6">The sequence shown here is derived from an EMBL/GenBank/DDBJ whole genome shotgun (WGS) entry which is preliminary data.</text>
</comment>
<dbReference type="InterPro" id="IPR001818">
    <property type="entry name" value="Pept_M10_metallopeptidase"/>
</dbReference>
<evidence type="ECO:0000256" key="2">
    <source>
        <dbReference type="ARBA" id="ARBA00022723"/>
    </source>
</evidence>
<feature type="domain" description="Peptidase metallopeptidase" evidence="5">
    <location>
        <begin position="37"/>
        <end position="186"/>
    </location>
</feature>
<protein>
    <submittedName>
        <fullName evidence="6">Matrixin family metalloprotease</fullName>
        <ecNumber evidence="6">3.4.24.-</ecNumber>
    </submittedName>
</protein>
<evidence type="ECO:0000259" key="5">
    <source>
        <dbReference type="SMART" id="SM00235"/>
    </source>
</evidence>
<reference evidence="7" key="1">
    <citation type="journal article" date="2019" name="Int. J. Syst. Evol. Microbiol.">
        <title>The Global Catalogue of Microorganisms (GCM) 10K type strain sequencing project: providing services to taxonomists for standard genome sequencing and annotation.</title>
        <authorList>
            <consortium name="The Broad Institute Genomics Platform"/>
            <consortium name="The Broad Institute Genome Sequencing Center for Infectious Disease"/>
            <person name="Wu L."/>
            <person name="Ma J."/>
        </authorList>
    </citation>
    <scope>NUCLEOTIDE SEQUENCE [LARGE SCALE GENOMIC DNA]</scope>
    <source>
        <strain evidence="7">CCM 8905</strain>
    </source>
</reference>
<dbReference type="InterPro" id="IPR024079">
    <property type="entry name" value="MetalloPept_cat_dom_sf"/>
</dbReference>
<dbReference type="Gene3D" id="3.40.390.10">
    <property type="entry name" value="Collagenase (Catalytic Domain)"/>
    <property type="match status" value="1"/>
</dbReference>
<dbReference type="RefSeq" id="WP_125694297.1">
    <property type="nucleotide sequence ID" value="NZ_JBHSSK010000016.1"/>
</dbReference>
<dbReference type="Pfam" id="PF00413">
    <property type="entry name" value="Peptidase_M10"/>
    <property type="match status" value="1"/>
</dbReference>
<evidence type="ECO:0000313" key="6">
    <source>
        <dbReference type="EMBL" id="MFC6206909.1"/>
    </source>
</evidence>
<keyword evidence="1" id="KW-0645">Protease</keyword>
<organism evidence="6 7">
    <name type="scientific">Levilactobacillus tongjiangensis</name>
    <dbReference type="NCBI Taxonomy" id="2486023"/>
    <lineage>
        <taxon>Bacteria</taxon>
        <taxon>Bacillati</taxon>
        <taxon>Bacillota</taxon>
        <taxon>Bacilli</taxon>
        <taxon>Lactobacillales</taxon>
        <taxon>Lactobacillaceae</taxon>
        <taxon>Levilactobacillus</taxon>
    </lineage>
</organism>
<keyword evidence="4" id="KW-0862">Zinc</keyword>
<dbReference type="SUPFAM" id="SSF55486">
    <property type="entry name" value="Metalloproteases ('zincins'), catalytic domain"/>
    <property type="match status" value="1"/>
</dbReference>
<proteinExistence type="predicted"/>
<accession>A0ABW1SQX9</accession>
<dbReference type="EC" id="3.4.24.-" evidence="6"/>
<evidence type="ECO:0000256" key="1">
    <source>
        <dbReference type="ARBA" id="ARBA00022670"/>
    </source>
</evidence>
<keyword evidence="2" id="KW-0479">Metal-binding</keyword>
<keyword evidence="3 6" id="KW-0378">Hydrolase</keyword>
<keyword evidence="6" id="KW-0482">Metalloprotease</keyword>
<evidence type="ECO:0000256" key="4">
    <source>
        <dbReference type="ARBA" id="ARBA00022833"/>
    </source>
</evidence>
<dbReference type="EMBL" id="JBHSSK010000016">
    <property type="protein sequence ID" value="MFC6206909.1"/>
    <property type="molecule type" value="Genomic_DNA"/>
</dbReference>
<name>A0ABW1SQX9_9LACO</name>
<sequence>MTRSWYRGIITAVIAVGLLLTQVGNIVALATTATPFGPERFASDHATYVIDTKSAYYRHIWESAIYAWNKTGAFHFKQGSAAHAQIQLSTASQSQSVSMGQDVGLTDFWSRNDYLKSVKSTLNTQLLQEYGYSQSDDLHVAEHELGHTMGLGHNPSKRSVMYYRNRDEGIQKVDIQAVKLRYTLPAGEAS</sequence>
<dbReference type="Proteomes" id="UP001596254">
    <property type="component" value="Unassembled WGS sequence"/>
</dbReference>
<keyword evidence="7" id="KW-1185">Reference proteome</keyword>
<evidence type="ECO:0000313" key="7">
    <source>
        <dbReference type="Proteomes" id="UP001596254"/>
    </source>
</evidence>
<gene>
    <name evidence="6" type="ORF">ACFP1G_05375</name>
</gene>
<dbReference type="InterPro" id="IPR006026">
    <property type="entry name" value="Peptidase_Metallo"/>
</dbReference>
<dbReference type="GO" id="GO:0008237">
    <property type="term" value="F:metallopeptidase activity"/>
    <property type="evidence" value="ECO:0007669"/>
    <property type="project" value="UniProtKB-KW"/>
</dbReference>